<protein>
    <recommendedName>
        <fullName evidence="5">Secreted protein</fullName>
    </recommendedName>
</protein>
<feature type="signal peptide" evidence="2">
    <location>
        <begin position="1"/>
        <end position="22"/>
    </location>
</feature>
<feature type="compositionally biased region" description="Low complexity" evidence="1">
    <location>
        <begin position="24"/>
        <end position="65"/>
    </location>
</feature>
<dbReference type="Proteomes" id="UP000424462">
    <property type="component" value="Chromosome"/>
</dbReference>
<organism evidence="3 4">
    <name type="scientific">Corynebacterium occultum</name>
    <dbReference type="NCBI Taxonomy" id="2675219"/>
    <lineage>
        <taxon>Bacteria</taxon>
        <taxon>Bacillati</taxon>
        <taxon>Actinomycetota</taxon>
        <taxon>Actinomycetes</taxon>
        <taxon>Mycobacteriales</taxon>
        <taxon>Corynebacteriaceae</taxon>
        <taxon>Corynebacterium</taxon>
    </lineage>
</organism>
<dbReference type="KEGG" id="cok:COCCU_05870"/>
<sequence precursor="true">MNTRRLVLALFATVSLALSGCAGDTSNDNPTPSSSTTETPDSSTSATSSVSATTTSSETTPEATTIPEAGTIATSEPVPPPAPSATSQQVTAPTFVECIYGGGSWTSQALMSDGSYQWSAECQQKLDEQRAEAPYQCPQTDYFVPDPWYCDNQQVPWSVPPPSQMETPAYLLPDSPEEIAGKQWWGDCMAQNTAEYCRSVDPYVNG</sequence>
<dbReference type="PROSITE" id="PS51257">
    <property type="entry name" value="PROKAR_LIPOPROTEIN"/>
    <property type="match status" value="1"/>
</dbReference>
<reference evidence="3 4" key="1">
    <citation type="submission" date="2019-11" db="EMBL/GenBank/DDBJ databases">
        <title>Complete genome sequence of Corynebacterium kalinowskii 1959, a novel Corynebacterium species isolated from soil of a small paddock in Vilsendorf, Germany.</title>
        <authorList>
            <person name="Schaffert L."/>
            <person name="Ruwe M."/>
            <person name="Milse J."/>
            <person name="Hanuschka K."/>
            <person name="Ortseifen V."/>
            <person name="Droste J."/>
            <person name="Brandt D."/>
            <person name="Schlueter L."/>
            <person name="Kutter Y."/>
            <person name="Vinke S."/>
            <person name="Viehoefer P."/>
            <person name="Jacob L."/>
            <person name="Luebke N.-C."/>
            <person name="Schulte-Berndt E."/>
            <person name="Hain C."/>
            <person name="Linder M."/>
            <person name="Schmidt P."/>
            <person name="Wollenschlaeger L."/>
            <person name="Luttermann T."/>
            <person name="Thieme E."/>
            <person name="Hassa J."/>
            <person name="Haak M."/>
            <person name="Wittchen M."/>
            <person name="Mentz A."/>
            <person name="Persicke M."/>
            <person name="Busche T."/>
            <person name="Ruckert C."/>
        </authorList>
    </citation>
    <scope>NUCLEOTIDE SEQUENCE [LARGE SCALE GENOMIC DNA]</scope>
    <source>
        <strain evidence="3 4">2039</strain>
    </source>
</reference>
<evidence type="ECO:0000256" key="1">
    <source>
        <dbReference type="SAM" id="MobiDB-lite"/>
    </source>
</evidence>
<dbReference type="EMBL" id="CP046455">
    <property type="protein sequence ID" value="QGU07118.1"/>
    <property type="molecule type" value="Genomic_DNA"/>
</dbReference>
<dbReference type="AlphaFoldDB" id="A0A6B8WL27"/>
<feature type="region of interest" description="Disordered" evidence="1">
    <location>
        <begin position="20"/>
        <end position="89"/>
    </location>
</feature>
<evidence type="ECO:0008006" key="5">
    <source>
        <dbReference type="Google" id="ProtNLM"/>
    </source>
</evidence>
<proteinExistence type="predicted"/>
<keyword evidence="2" id="KW-0732">Signal</keyword>
<gene>
    <name evidence="3" type="ORF">COCCU_05870</name>
</gene>
<accession>A0A6B8WL27</accession>
<evidence type="ECO:0000256" key="2">
    <source>
        <dbReference type="SAM" id="SignalP"/>
    </source>
</evidence>
<evidence type="ECO:0000313" key="3">
    <source>
        <dbReference type="EMBL" id="QGU07118.1"/>
    </source>
</evidence>
<name>A0A6B8WL27_9CORY</name>
<evidence type="ECO:0000313" key="4">
    <source>
        <dbReference type="Proteomes" id="UP000424462"/>
    </source>
</evidence>
<feature type="chain" id="PRO_5039182332" description="Secreted protein" evidence="2">
    <location>
        <begin position="23"/>
        <end position="206"/>
    </location>
</feature>
<keyword evidence="4" id="KW-1185">Reference proteome</keyword>